<feature type="transmembrane region" description="Helical" evidence="1">
    <location>
        <begin position="102"/>
        <end position="122"/>
    </location>
</feature>
<keyword evidence="1" id="KW-0472">Membrane</keyword>
<evidence type="ECO:0000313" key="2">
    <source>
        <dbReference type="EMBL" id="ETN99644.1"/>
    </source>
</evidence>
<gene>
    <name evidence="2" type="ORF">RFI_37826</name>
</gene>
<evidence type="ECO:0000256" key="1">
    <source>
        <dbReference type="SAM" id="Phobius"/>
    </source>
</evidence>
<dbReference type="Proteomes" id="UP000023152">
    <property type="component" value="Unassembled WGS sequence"/>
</dbReference>
<protein>
    <submittedName>
        <fullName evidence="2">Uncharacterized protein</fullName>
    </submittedName>
</protein>
<accession>X6LFX7</accession>
<keyword evidence="3" id="KW-1185">Reference proteome</keyword>
<reference evidence="2 3" key="1">
    <citation type="journal article" date="2013" name="Curr. Biol.">
        <title>The Genome of the Foraminiferan Reticulomyxa filosa.</title>
        <authorList>
            <person name="Glockner G."/>
            <person name="Hulsmann N."/>
            <person name="Schleicher M."/>
            <person name="Noegel A.A."/>
            <person name="Eichinger L."/>
            <person name="Gallinger C."/>
            <person name="Pawlowski J."/>
            <person name="Sierra R."/>
            <person name="Euteneuer U."/>
            <person name="Pillet L."/>
            <person name="Moustafa A."/>
            <person name="Platzer M."/>
            <person name="Groth M."/>
            <person name="Szafranski K."/>
            <person name="Schliwa M."/>
        </authorList>
    </citation>
    <scope>NUCLEOTIDE SEQUENCE [LARGE SCALE GENOMIC DNA]</scope>
</reference>
<name>X6LFX7_RETFI</name>
<keyword evidence="1" id="KW-0812">Transmembrane</keyword>
<keyword evidence="1" id="KW-1133">Transmembrane helix</keyword>
<proteinExistence type="predicted"/>
<sequence>MKKKMFMRKKKGEVYVYHKKVSGEDVLCILWILFRKNFKNKKKKIKRVWIGNVVCDQLFRLQRQTRMQLPILSSKFVLHLAVQSKRPNSNLSKIQLHVQSILSKFACCNVKFFFFLLIFFYLRINKQTKKIRLCDYAKNDADWKHCPTSCNCWDKMCLQVCRFLSMVQTMPLVIEALLAQMRRLGDNASDEQVGRGAHPRLCKLAPYQQRCDLILHLASTQDCTMDGLALQNYLINTLLQLKSKYLHPTAQLFAGTMTLISITLTINQTSTISWIMPSYFCFVFFAVE</sequence>
<dbReference type="EMBL" id="ASPP01043356">
    <property type="protein sequence ID" value="ETN99644.1"/>
    <property type="molecule type" value="Genomic_DNA"/>
</dbReference>
<dbReference type="AlphaFoldDB" id="X6LFX7"/>
<organism evidence="2 3">
    <name type="scientific">Reticulomyxa filosa</name>
    <dbReference type="NCBI Taxonomy" id="46433"/>
    <lineage>
        <taxon>Eukaryota</taxon>
        <taxon>Sar</taxon>
        <taxon>Rhizaria</taxon>
        <taxon>Retaria</taxon>
        <taxon>Foraminifera</taxon>
        <taxon>Monothalamids</taxon>
        <taxon>Reticulomyxidae</taxon>
        <taxon>Reticulomyxa</taxon>
    </lineage>
</organism>
<evidence type="ECO:0000313" key="3">
    <source>
        <dbReference type="Proteomes" id="UP000023152"/>
    </source>
</evidence>
<comment type="caution">
    <text evidence="2">The sequence shown here is derived from an EMBL/GenBank/DDBJ whole genome shotgun (WGS) entry which is preliminary data.</text>
</comment>